<proteinExistence type="predicted"/>
<dbReference type="HOGENOM" id="CLU_2016661_0_0_1"/>
<keyword evidence="2" id="KW-1185">Reference proteome</keyword>
<organism evidence="1 2">
    <name type="scientific">Sphaerobolus stellatus (strain SS14)</name>
    <dbReference type="NCBI Taxonomy" id="990650"/>
    <lineage>
        <taxon>Eukaryota</taxon>
        <taxon>Fungi</taxon>
        <taxon>Dikarya</taxon>
        <taxon>Basidiomycota</taxon>
        <taxon>Agaricomycotina</taxon>
        <taxon>Agaricomycetes</taxon>
        <taxon>Phallomycetidae</taxon>
        <taxon>Geastrales</taxon>
        <taxon>Sphaerobolaceae</taxon>
        <taxon>Sphaerobolus</taxon>
    </lineage>
</organism>
<dbReference type="AlphaFoldDB" id="A0A0C9UI81"/>
<dbReference type="Proteomes" id="UP000054279">
    <property type="component" value="Unassembled WGS sequence"/>
</dbReference>
<protein>
    <submittedName>
        <fullName evidence="1">Unplaced genomic scaffold SPHSTscaffold_123, whole genome shotgun sequence</fullName>
    </submittedName>
</protein>
<sequence length="123" mass="13866">MPTADGRTVEVRVGSEAVEERNFRRSTSHEHVKTLIACDIKCQPEQNFEIHVKNVDNEESWAVLYLMDEIPALLQMFHEGGTLVAINFAPTSGFPRTRFVRSSLQSQGYKDQINSIVLLCIAS</sequence>
<dbReference type="OrthoDB" id="3364132at2759"/>
<evidence type="ECO:0000313" key="1">
    <source>
        <dbReference type="EMBL" id="KIJ34564.1"/>
    </source>
</evidence>
<dbReference type="EMBL" id="KN837198">
    <property type="protein sequence ID" value="KIJ34564.1"/>
    <property type="molecule type" value="Genomic_DNA"/>
</dbReference>
<name>A0A0C9UI81_SPHS4</name>
<gene>
    <name evidence="1" type="ORF">M422DRAFT_51973</name>
</gene>
<reference evidence="1 2" key="1">
    <citation type="submission" date="2014-06" db="EMBL/GenBank/DDBJ databases">
        <title>Evolutionary Origins and Diversification of the Mycorrhizal Mutualists.</title>
        <authorList>
            <consortium name="DOE Joint Genome Institute"/>
            <consortium name="Mycorrhizal Genomics Consortium"/>
            <person name="Kohler A."/>
            <person name="Kuo A."/>
            <person name="Nagy L.G."/>
            <person name="Floudas D."/>
            <person name="Copeland A."/>
            <person name="Barry K.W."/>
            <person name="Cichocki N."/>
            <person name="Veneault-Fourrey C."/>
            <person name="LaButti K."/>
            <person name="Lindquist E.A."/>
            <person name="Lipzen A."/>
            <person name="Lundell T."/>
            <person name="Morin E."/>
            <person name="Murat C."/>
            <person name="Riley R."/>
            <person name="Ohm R."/>
            <person name="Sun H."/>
            <person name="Tunlid A."/>
            <person name="Henrissat B."/>
            <person name="Grigoriev I.V."/>
            <person name="Hibbett D.S."/>
            <person name="Martin F."/>
        </authorList>
    </citation>
    <scope>NUCLEOTIDE SEQUENCE [LARGE SCALE GENOMIC DNA]</scope>
    <source>
        <strain evidence="1 2">SS14</strain>
    </source>
</reference>
<evidence type="ECO:0000313" key="2">
    <source>
        <dbReference type="Proteomes" id="UP000054279"/>
    </source>
</evidence>
<accession>A0A0C9UI81</accession>